<dbReference type="SUPFAM" id="SSF51735">
    <property type="entry name" value="NAD(P)-binding Rossmann-fold domains"/>
    <property type="match status" value="1"/>
</dbReference>
<reference evidence="2" key="1">
    <citation type="submission" date="2023-04" db="EMBL/GenBank/DDBJ databases">
        <title>Black Yeasts Isolated from many extreme environments.</title>
        <authorList>
            <person name="Coleine C."/>
            <person name="Stajich J.E."/>
            <person name="Selbmann L."/>
        </authorList>
    </citation>
    <scope>NUCLEOTIDE SEQUENCE</scope>
    <source>
        <strain evidence="2">CCFEE 5312</strain>
    </source>
</reference>
<dbReference type="GO" id="GO:0006556">
    <property type="term" value="P:S-adenosylmethionine biosynthetic process"/>
    <property type="evidence" value="ECO:0007669"/>
    <property type="project" value="TreeGrafter"/>
</dbReference>
<dbReference type="PANTHER" id="PTHR10491">
    <property type="entry name" value="DTDP-4-DEHYDRORHAMNOSE REDUCTASE"/>
    <property type="match status" value="1"/>
</dbReference>
<dbReference type="PANTHER" id="PTHR10491:SF4">
    <property type="entry name" value="METHIONINE ADENOSYLTRANSFERASE 2 SUBUNIT BETA"/>
    <property type="match status" value="1"/>
</dbReference>
<evidence type="ECO:0000313" key="2">
    <source>
        <dbReference type="EMBL" id="KAK3047666.1"/>
    </source>
</evidence>
<dbReference type="InterPro" id="IPR029903">
    <property type="entry name" value="RmlD-like-bd"/>
</dbReference>
<name>A0AAJ0G881_9PEZI</name>
<evidence type="ECO:0000259" key="1">
    <source>
        <dbReference type="Pfam" id="PF04321"/>
    </source>
</evidence>
<comment type="caution">
    <text evidence="2">The sequence shown here is derived from an EMBL/GenBank/DDBJ whole genome shotgun (WGS) entry which is preliminary data.</text>
</comment>
<dbReference type="EMBL" id="JAWDJX010000058">
    <property type="protein sequence ID" value="KAK3047666.1"/>
    <property type="molecule type" value="Genomic_DNA"/>
</dbReference>
<accession>A0AAJ0G881</accession>
<protein>
    <recommendedName>
        <fullName evidence="1">RmlD-like substrate binding domain-containing protein</fullName>
    </recommendedName>
</protein>
<dbReference type="InterPro" id="IPR005913">
    <property type="entry name" value="dTDP_dehydrorham_reduct"/>
</dbReference>
<dbReference type="GO" id="GO:0048270">
    <property type="term" value="F:methionine adenosyltransferase regulator activity"/>
    <property type="evidence" value="ECO:0007669"/>
    <property type="project" value="TreeGrafter"/>
</dbReference>
<dbReference type="InterPro" id="IPR036291">
    <property type="entry name" value="NAD(P)-bd_dom_sf"/>
</dbReference>
<dbReference type="Gene3D" id="3.40.50.720">
    <property type="entry name" value="NAD(P)-binding Rossmann-like Domain"/>
    <property type="match status" value="1"/>
</dbReference>
<proteinExistence type="predicted"/>
<dbReference type="GO" id="GO:0048269">
    <property type="term" value="C:methionine adenosyltransferase complex"/>
    <property type="evidence" value="ECO:0007669"/>
    <property type="project" value="TreeGrafter"/>
</dbReference>
<gene>
    <name evidence="2" type="ORF">LTR09_010924</name>
</gene>
<evidence type="ECO:0000313" key="3">
    <source>
        <dbReference type="Proteomes" id="UP001271007"/>
    </source>
</evidence>
<keyword evidence="3" id="KW-1185">Reference proteome</keyword>
<sequence length="313" mass="35261">MMSADASSNLRYLIWGEGGWIADQLKNLMLKQGKDVHSTAVRMQNIDEVRKILDEIKPDRVIICAGKTGRPNVDWCEDHKMDTIESNVLGTLMLAGECANRKIHTIVLATGCIYRSEYSADRTKILSRPFKETDPANFNGSFYSETKAYVEGMLRHYEGVLVLRLRMPVSDDLHPRSFVTKIKSYARVVNVPNSHSILHDLLPLIPIFAEHKETGVLNFTNPGAASHNEVLELYAEIVEPGFTWENFTLEEQAKVIKADRSNCELDCGKLLGLVEGYREEGYEVEVPEIHEAYRRCFARMKAGEQSRAGAGVV</sequence>
<feature type="domain" description="RmlD-like substrate binding" evidence="1">
    <location>
        <begin position="12"/>
        <end position="182"/>
    </location>
</feature>
<dbReference type="Pfam" id="PF04321">
    <property type="entry name" value="RmlD_sub_bind"/>
    <property type="match status" value="1"/>
</dbReference>
<dbReference type="AlphaFoldDB" id="A0AAJ0G881"/>
<organism evidence="2 3">
    <name type="scientific">Extremus antarcticus</name>
    <dbReference type="NCBI Taxonomy" id="702011"/>
    <lineage>
        <taxon>Eukaryota</taxon>
        <taxon>Fungi</taxon>
        <taxon>Dikarya</taxon>
        <taxon>Ascomycota</taxon>
        <taxon>Pezizomycotina</taxon>
        <taxon>Dothideomycetes</taxon>
        <taxon>Dothideomycetidae</taxon>
        <taxon>Mycosphaerellales</taxon>
        <taxon>Extremaceae</taxon>
        <taxon>Extremus</taxon>
    </lineage>
</organism>
<dbReference type="Proteomes" id="UP001271007">
    <property type="component" value="Unassembled WGS sequence"/>
</dbReference>